<evidence type="ECO:0000313" key="12">
    <source>
        <dbReference type="Proteomes" id="UP000274131"/>
    </source>
</evidence>
<dbReference type="CDD" id="cd18105">
    <property type="entry name" value="SpoU-like_MRM1"/>
    <property type="match status" value="1"/>
</dbReference>
<evidence type="ECO:0000256" key="2">
    <source>
        <dbReference type="ARBA" id="ARBA00007228"/>
    </source>
</evidence>
<dbReference type="GO" id="GO:0016435">
    <property type="term" value="F:rRNA (guanine) methyltransferase activity"/>
    <property type="evidence" value="ECO:0007669"/>
    <property type="project" value="TreeGrafter"/>
</dbReference>
<sequence>MPLTGPYRRVGTVVLFVQRNLADLIKAEERLKIRKGELRNDVALDRPLYDSSVPKAHSENITVKAYKLLINAKCFNDRQKRRWLPVVKGQIIYGTNSVREALNADRRQVYKLYFKRNFLLGRREDVRKKLLEEILSVAESKDIRIKELSTDQLDALCGYQLHNGICIDATPLQFEKLDQRDLVSSKSLLFLDNVLDTSNIAAIARTCVFFNLDGIVMSENAGPKTITPAMSRSSSGAIECFPLYKVSDATTLLENAKNLGFVIIGASDEASAAERNVKCAKSLENLDTLDQNQKFILVLGNEHTGISEEVLKFCNYIVFIPKLGSNYSQTLNSLNVSAASAILLYQMRVGLRRRKS</sequence>
<dbReference type="PANTHER" id="PTHR46103">
    <property type="entry name" value="RRNA METHYLTRANSFERASE 1, MITOCHONDRIAL"/>
    <property type="match status" value="1"/>
</dbReference>
<dbReference type="InterPro" id="IPR047261">
    <property type="entry name" value="MRM1_MeTrfase_dom"/>
</dbReference>
<dbReference type="GO" id="GO:0005739">
    <property type="term" value="C:mitochondrion"/>
    <property type="evidence" value="ECO:0007669"/>
    <property type="project" value="UniProtKB-SubCell"/>
</dbReference>
<dbReference type="InterPro" id="IPR029026">
    <property type="entry name" value="tRNA_m1G_MTases_N"/>
</dbReference>
<dbReference type="Pfam" id="PF08032">
    <property type="entry name" value="SpoU_sub_bind"/>
    <property type="match status" value="1"/>
</dbReference>
<accession>A0A0N4V9Q5</accession>
<keyword evidence="4" id="KW-0489">Methyltransferase</keyword>
<dbReference type="InterPro" id="IPR001537">
    <property type="entry name" value="SpoU_MeTrfase"/>
</dbReference>
<keyword evidence="12" id="KW-1185">Reference proteome</keyword>
<organism evidence="13">
    <name type="scientific">Enterobius vermicularis</name>
    <name type="common">Human pinworm</name>
    <dbReference type="NCBI Taxonomy" id="51028"/>
    <lineage>
        <taxon>Eukaryota</taxon>
        <taxon>Metazoa</taxon>
        <taxon>Ecdysozoa</taxon>
        <taxon>Nematoda</taxon>
        <taxon>Chromadorea</taxon>
        <taxon>Rhabditida</taxon>
        <taxon>Spirurina</taxon>
        <taxon>Oxyuridomorpha</taxon>
        <taxon>Oxyuroidea</taxon>
        <taxon>Oxyuridae</taxon>
        <taxon>Enterobius</taxon>
    </lineage>
</organism>
<dbReference type="InterPro" id="IPR047182">
    <property type="entry name" value="MRM1"/>
</dbReference>
<reference evidence="13" key="1">
    <citation type="submission" date="2017-02" db="UniProtKB">
        <authorList>
            <consortium name="WormBaseParasite"/>
        </authorList>
    </citation>
    <scope>IDENTIFICATION</scope>
</reference>
<dbReference type="PANTHER" id="PTHR46103:SF1">
    <property type="entry name" value="RRNA METHYLTRANSFERASE 1, MITOCHONDRIAL"/>
    <property type="match status" value="1"/>
</dbReference>
<dbReference type="EMBL" id="UXUI01008613">
    <property type="protein sequence ID" value="VDD91946.1"/>
    <property type="molecule type" value="Genomic_DNA"/>
</dbReference>
<feature type="domain" description="RNA 2-O ribose methyltransferase substrate binding" evidence="10">
    <location>
        <begin position="91"/>
        <end position="175"/>
    </location>
</feature>
<keyword evidence="5" id="KW-0808">Transferase</keyword>
<evidence type="ECO:0000256" key="6">
    <source>
        <dbReference type="ARBA" id="ARBA00022691"/>
    </source>
</evidence>
<evidence type="ECO:0000256" key="9">
    <source>
        <dbReference type="ARBA" id="ARBA00034881"/>
    </source>
</evidence>
<evidence type="ECO:0000313" key="13">
    <source>
        <dbReference type="WBParaSite" id="EVEC_0000717601-mRNA-1"/>
    </source>
</evidence>
<comment type="similarity">
    <text evidence="2">Belongs to the class IV-like SAM-binding methyltransferase superfamily. RNA methyltransferase TrmH family.</text>
</comment>
<dbReference type="Pfam" id="PF00588">
    <property type="entry name" value="SpoU_methylase"/>
    <property type="match status" value="1"/>
</dbReference>
<gene>
    <name evidence="11" type="ORF">EVEC_LOCUS6697</name>
</gene>
<dbReference type="GO" id="GO:0003723">
    <property type="term" value="F:RNA binding"/>
    <property type="evidence" value="ECO:0007669"/>
    <property type="project" value="InterPro"/>
</dbReference>
<dbReference type="SMART" id="SM00967">
    <property type="entry name" value="SpoU_sub_bind"/>
    <property type="match status" value="1"/>
</dbReference>
<keyword evidence="3" id="KW-0698">rRNA processing</keyword>
<evidence type="ECO:0000256" key="3">
    <source>
        <dbReference type="ARBA" id="ARBA00022552"/>
    </source>
</evidence>
<evidence type="ECO:0000313" key="11">
    <source>
        <dbReference type="EMBL" id="VDD91946.1"/>
    </source>
</evidence>
<evidence type="ECO:0000256" key="8">
    <source>
        <dbReference type="ARBA" id="ARBA00023128"/>
    </source>
</evidence>
<evidence type="ECO:0000259" key="10">
    <source>
        <dbReference type="SMART" id="SM00967"/>
    </source>
</evidence>
<dbReference type="InterPro" id="IPR013123">
    <property type="entry name" value="SpoU_subst-bd"/>
</dbReference>
<evidence type="ECO:0000256" key="5">
    <source>
        <dbReference type="ARBA" id="ARBA00022679"/>
    </source>
</evidence>
<keyword evidence="6" id="KW-0949">S-adenosyl-L-methionine</keyword>
<dbReference type="Gene3D" id="3.30.1330.30">
    <property type="match status" value="1"/>
</dbReference>
<dbReference type="AlphaFoldDB" id="A0A0N4V9Q5"/>
<keyword evidence="7" id="KW-0809">Transit peptide</keyword>
<comment type="subcellular location">
    <subcellularLocation>
        <location evidence="1">Mitochondrion</location>
    </subcellularLocation>
</comment>
<dbReference type="OrthoDB" id="270651at2759"/>
<dbReference type="WBParaSite" id="EVEC_0000717601-mRNA-1">
    <property type="protein sequence ID" value="EVEC_0000717601-mRNA-1"/>
    <property type="gene ID" value="EVEC_0000717601"/>
</dbReference>
<dbReference type="SUPFAM" id="SSF55315">
    <property type="entry name" value="L30e-like"/>
    <property type="match status" value="1"/>
</dbReference>
<proteinExistence type="inferred from homology"/>
<reference evidence="11 12" key="2">
    <citation type="submission" date="2018-10" db="EMBL/GenBank/DDBJ databases">
        <authorList>
            <consortium name="Pathogen Informatics"/>
        </authorList>
    </citation>
    <scope>NUCLEOTIDE SEQUENCE [LARGE SCALE GENOMIC DNA]</scope>
</reference>
<dbReference type="SUPFAM" id="SSF75217">
    <property type="entry name" value="alpha/beta knot"/>
    <property type="match status" value="1"/>
</dbReference>
<dbReference type="InterPro" id="IPR029028">
    <property type="entry name" value="Alpha/beta_knot_MTases"/>
</dbReference>
<protein>
    <recommendedName>
        <fullName evidence="9">rRNA methyltransferase 1, mitochondrial</fullName>
    </recommendedName>
</protein>
<dbReference type="Gene3D" id="3.40.1280.10">
    <property type="match status" value="1"/>
</dbReference>
<evidence type="ECO:0000256" key="1">
    <source>
        <dbReference type="ARBA" id="ARBA00004173"/>
    </source>
</evidence>
<dbReference type="InterPro" id="IPR029064">
    <property type="entry name" value="Ribosomal_eL30-like_sf"/>
</dbReference>
<name>A0A0N4V9Q5_ENTVE</name>
<evidence type="ECO:0000256" key="4">
    <source>
        <dbReference type="ARBA" id="ARBA00022603"/>
    </source>
</evidence>
<dbReference type="Proteomes" id="UP000274131">
    <property type="component" value="Unassembled WGS sequence"/>
</dbReference>
<dbReference type="STRING" id="51028.A0A0N4V9Q5"/>
<evidence type="ECO:0000256" key="7">
    <source>
        <dbReference type="ARBA" id="ARBA00022946"/>
    </source>
</evidence>
<keyword evidence="8" id="KW-0496">Mitochondrion</keyword>